<dbReference type="EMBL" id="CAEZYB010000065">
    <property type="protein sequence ID" value="CAB4705416.1"/>
    <property type="molecule type" value="Genomic_DNA"/>
</dbReference>
<feature type="transmembrane region" description="Helical" evidence="1">
    <location>
        <begin position="18"/>
        <end position="38"/>
    </location>
</feature>
<accession>A0A6J6Q3P9</accession>
<gene>
    <name evidence="2" type="ORF">UFOPK2646_00681</name>
    <name evidence="3" type="ORF">UFOPK4265_00647</name>
</gene>
<keyword evidence="1" id="KW-0812">Transmembrane</keyword>
<dbReference type="AlphaFoldDB" id="A0A6J6Q3P9"/>
<protein>
    <submittedName>
        <fullName evidence="2">Unannotated protein</fullName>
    </submittedName>
</protein>
<reference evidence="2" key="1">
    <citation type="submission" date="2020-05" db="EMBL/GenBank/DDBJ databases">
        <authorList>
            <person name="Chiriac C."/>
            <person name="Salcher M."/>
            <person name="Ghai R."/>
            <person name="Kavagutti S V."/>
        </authorList>
    </citation>
    <scope>NUCLEOTIDE SEQUENCE</scope>
</reference>
<evidence type="ECO:0000256" key="1">
    <source>
        <dbReference type="SAM" id="Phobius"/>
    </source>
</evidence>
<sequence length="59" mass="6015">MTTNLVIVATNVVRVFEFAIILASASLLVPSVIVGIIANPESLIDAKGFAIGTLGFAGV</sequence>
<proteinExistence type="predicted"/>
<keyword evidence="1" id="KW-0472">Membrane</keyword>
<evidence type="ECO:0000313" key="3">
    <source>
        <dbReference type="EMBL" id="CAB5050371.1"/>
    </source>
</evidence>
<evidence type="ECO:0000313" key="2">
    <source>
        <dbReference type="EMBL" id="CAB4705416.1"/>
    </source>
</evidence>
<dbReference type="EMBL" id="CAFBQK010000067">
    <property type="protein sequence ID" value="CAB5050371.1"/>
    <property type="molecule type" value="Genomic_DNA"/>
</dbReference>
<keyword evidence="1" id="KW-1133">Transmembrane helix</keyword>
<organism evidence="2">
    <name type="scientific">freshwater metagenome</name>
    <dbReference type="NCBI Taxonomy" id="449393"/>
    <lineage>
        <taxon>unclassified sequences</taxon>
        <taxon>metagenomes</taxon>
        <taxon>ecological metagenomes</taxon>
    </lineage>
</organism>
<name>A0A6J6Q3P9_9ZZZZ</name>